<evidence type="ECO:0000313" key="6">
    <source>
        <dbReference type="Proteomes" id="UP001139648"/>
    </source>
</evidence>
<evidence type="ECO:0000256" key="3">
    <source>
        <dbReference type="ARBA" id="ARBA00023002"/>
    </source>
</evidence>
<comment type="caution">
    <text evidence="5">The sequence shown here is derived from an EMBL/GenBank/DDBJ whole genome shotgun (WGS) entry which is preliminary data.</text>
</comment>
<keyword evidence="2" id="KW-0223">Dioxygenase</keyword>
<dbReference type="Gene3D" id="2.60.130.10">
    <property type="entry name" value="Aromatic compound dioxygenase"/>
    <property type="match status" value="1"/>
</dbReference>
<dbReference type="RefSeq" id="WP_253747584.1">
    <property type="nucleotide sequence ID" value="NZ_BAABKA010000066.1"/>
</dbReference>
<dbReference type="InterPro" id="IPR015889">
    <property type="entry name" value="Intradiol_dOase_core"/>
</dbReference>
<gene>
    <name evidence="5" type="ORF">HD597_007054</name>
</gene>
<evidence type="ECO:0000256" key="2">
    <source>
        <dbReference type="ARBA" id="ARBA00022964"/>
    </source>
</evidence>
<keyword evidence="3 5" id="KW-0560">Oxidoreductase</keyword>
<dbReference type="PANTHER" id="PTHR33711">
    <property type="entry name" value="DIOXYGENASE, PUTATIVE (AFU_ORTHOLOGUE AFUA_2G02910)-RELATED"/>
    <property type="match status" value="1"/>
</dbReference>
<protein>
    <submittedName>
        <fullName evidence="5">Catechol 1,2-dioxygenase</fullName>
        <ecNumber evidence="5">1.13.11.1</ecNumber>
    </submittedName>
</protein>
<feature type="domain" description="Intradiol ring-cleavage dioxygenases" evidence="4">
    <location>
        <begin position="88"/>
        <end position="257"/>
    </location>
</feature>
<accession>A0A9X2GLY0</accession>
<dbReference type="Pfam" id="PF00775">
    <property type="entry name" value="Dioxygenase_C"/>
    <property type="match status" value="1"/>
</dbReference>
<dbReference type="Proteomes" id="UP001139648">
    <property type="component" value="Unassembled WGS sequence"/>
</dbReference>
<dbReference type="InterPro" id="IPR050770">
    <property type="entry name" value="Intradiol_RC_Dioxygenase"/>
</dbReference>
<sequence>MTTITDPSYVDPARINPRAVRLLKAFKDALARLRDEEGLTFDDLNTVAGLLQQMQAATGAPLALLAMPLYSELFQGGQDGYTPSDDVDSPTFVPGSPRIDNPGTLPMRPDEPGTPLIASGRVLDGNGQPLAGAKLDIYHAANNGNYSGVFDDSVPTYNLRGHLLTDADGRYRFTTISPVAYAEPHVAAVDGVAEAAAAVGRSLYRPAHIHYELHHPDLVTSWRGEIYFRGDPVIPVDFVGPKLAHPALQADTVLHEDPTDIAAHGFQSPYRTAEFDFILKTRTSPDTAAPKEAA</sequence>
<evidence type="ECO:0000256" key="1">
    <source>
        <dbReference type="ARBA" id="ARBA00007825"/>
    </source>
</evidence>
<reference evidence="5" key="1">
    <citation type="submission" date="2022-06" db="EMBL/GenBank/DDBJ databases">
        <title>Sequencing the genomes of 1000 actinobacteria strains.</title>
        <authorList>
            <person name="Klenk H.-P."/>
        </authorList>
    </citation>
    <scope>NUCLEOTIDE SEQUENCE</scope>
    <source>
        <strain evidence="5">DSM 46694</strain>
    </source>
</reference>
<dbReference type="GO" id="GO:0018576">
    <property type="term" value="F:catechol 1,2-dioxygenase activity"/>
    <property type="evidence" value="ECO:0007669"/>
    <property type="project" value="UniProtKB-EC"/>
</dbReference>
<keyword evidence="6" id="KW-1185">Reference proteome</keyword>
<dbReference type="GO" id="GO:0008199">
    <property type="term" value="F:ferric iron binding"/>
    <property type="evidence" value="ECO:0007669"/>
    <property type="project" value="InterPro"/>
</dbReference>
<dbReference type="SUPFAM" id="SSF49482">
    <property type="entry name" value="Aromatic compound dioxygenase"/>
    <property type="match status" value="1"/>
</dbReference>
<organism evidence="5 6">
    <name type="scientific">Nonomuraea thailandensis</name>
    <dbReference type="NCBI Taxonomy" id="1188745"/>
    <lineage>
        <taxon>Bacteria</taxon>
        <taxon>Bacillati</taxon>
        <taxon>Actinomycetota</taxon>
        <taxon>Actinomycetes</taxon>
        <taxon>Streptosporangiales</taxon>
        <taxon>Streptosporangiaceae</taxon>
        <taxon>Nonomuraea</taxon>
    </lineage>
</organism>
<dbReference type="AlphaFoldDB" id="A0A9X2GLY0"/>
<evidence type="ECO:0000313" key="5">
    <source>
        <dbReference type="EMBL" id="MCP2360034.1"/>
    </source>
</evidence>
<dbReference type="EMBL" id="JAMZEB010000002">
    <property type="protein sequence ID" value="MCP2360034.1"/>
    <property type="molecule type" value="Genomic_DNA"/>
</dbReference>
<dbReference type="EC" id="1.13.11.1" evidence="5"/>
<name>A0A9X2GLY0_9ACTN</name>
<proteinExistence type="inferred from homology"/>
<dbReference type="InterPro" id="IPR000627">
    <property type="entry name" value="Intradiol_dOase_C"/>
</dbReference>
<comment type="similarity">
    <text evidence="1">Belongs to the intradiol ring-cleavage dioxygenase family.</text>
</comment>
<dbReference type="PANTHER" id="PTHR33711:SF7">
    <property type="entry name" value="INTRADIOL RING-CLEAVAGE DIOXYGENASES DOMAIN-CONTAINING PROTEIN-RELATED"/>
    <property type="match status" value="1"/>
</dbReference>
<evidence type="ECO:0000259" key="4">
    <source>
        <dbReference type="Pfam" id="PF00775"/>
    </source>
</evidence>